<organism evidence="1 2">
    <name type="scientific">Periconia digitata</name>
    <dbReference type="NCBI Taxonomy" id="1303443"/>
    <lineage>
        <taxon>Eukaryota</taxon>
        <taxon>Fungi</taxon>
        <taxon>Dikarya</taxon>
        <taxon>Ascomycota</taxon>
        <taxon>Pezizomycotina</taxon>
        <taxon>Dothideomycetes</taxon>
        <taxon>Pleosporomycetidae</taxon>
        <taxon>Pleosporales</taxon>
        <taxon>Massarineae</taxon>
        <taxon>Periconiaceae</taxon>
        <taxon>Periconia</taxon>
    </lineage>
</organism>
<dbReference type="EMBL" id="CAOQHR010000011">
    <property type="protein sequence ID" value="CAI6341330.1"/>
    <property type="molecule type" value="Genomic_DNA"/>
</dbReference>
<accession>A0A9W4XUP7</accession>
<dbReference type="Proteomes" id="UP001152607">
    <property type="component" value="Unassembled WGS sequence"/>
</dbReference>
<keyword evidence="2" id="KW-1185">Reference proteome</keyword>
<evidence type="ECO:0000313" key="2">
    <source>
        <dbReference type="Proteomes" id="UP001152607"/>
    </source>
</evidence>
<gene>
    <name evidence="1" type="ORF">PDIGIT_LOCUS14526</name>
</gene>
<reference evidence="1" key="1">
    <citation type="submission" date="2023-01" db="EMBL/GenBank/DDBJ databases">
        <authorList>
            <person name="Van Ghelder C."/>
            <person name="Rancurel C."/>
        </authorList>
    </citation>
    <scope>NUCLEOTIDE SEQUENCE</scope>
    <source>
        <strain evidence="1">CNCM I-4278</strain>
    </source>
</reference>
<dbReference type="AlphaFoldDB" id="A0A9W4XUP7"/>
<protein>
    <submittedName>
        <fullName evidence="1">Uncharacterized protein</fullName>
    </submittedName>
</protein>
<comment type="caution">
    <text evidence="1">The sequence shown here is derived from an EMBL/GenBank/DDBJ whole genome shotgun (WGS) entry which is preliminary data.</text>
</comment>
<evidence type="ECO:0000313" key="1">
    <source>
        <dbReference type="EMBL" id="CAI6341330.1"/>
    </source>
</evidence>
<sequence>MLCVTLQSSICEWVIIHRTVTSTPHHPVHVWTFFYFRIVGVGTDCEGGGKGGRALHNVPDRFSSRDQEDEKNKDEYLIPRKQIGNPNLLLVVGGWFCPTGFFLNREMPKTYPSILGIHSPPPNQTNLVTGILSLSFHFIHVCELVSWLVD</sequence>
<proteinExistence type="predicted"/>
<name>A0A9W4XUP7_9PLEO</name>